<reference evidence="8 9" key="1">
    <citation type="submission" date="2015-03" db="EMBL/GenBank/DDBJ databases">
        <title>RNA-seq based gene annotation and comparative genomics of four Zymoseptoria species reveal species-specific pathogenicity related genes and transposable element activity.</title>
        <authorList>
            <person name="Grandaubert J."/>
            <person name="Bhattacharyya A."/>
            <person name="Stukenbrock E.H."/>
        </authorList>
    </citation>
    <scope>NUCLEOTIDE SEQUENCE [LARGE SCALE GENOMIC DNA]</scope>
    <source>
        <strain evidence="8 9">Zb18110</strain>
    </source>
</reference>
<dbReference type="OrthoDB" id="3632908at2759"/>
<evidence type="ECO:0000259" key="7">
    <source>
        <dbReference type="Pfam" id="PF13813"/>
    </source>
</evidence>
<dbReference type="InterPro" id="IPR032805">
    <property type="entry name" value="Wax_synthase_dom"/>
</dbReference>
<comment type="caution">
    <text evidence="8">The sequence shown here is derived from an EMBL/GenBank/DDBJ whole genome shotgun (WGS) entry which is preliminary data.</text>
</comment>
<protein>
    <submittedName>
        <fullName evidence="8">Toxin biosynthesis protein Tri7-like protein</fullName>
    </submittedName>
</protein>
<keyword evidence="3 6" id="KW-1133">Transmembrane helix</keyword>
<dbReference type="AlphaFoldDB" id="A0A0F4GL36"/>
<evidence type="ECO:0000313" key="9">
    <source>
        <dbReference type="Proteomes" id="UP000033647"/>
    </source>
</evidence>
<evidence type="ECO:0000256" key="2">
    <source>
        <dbReference type="ARBA" id="ARBA00022692"/>
    </source>
</evidence>
<sequence>MSCELRPKPSIHFVEQTSAQSLLGTMDPARYLVTWDVRAPLCMAFQSLLTAVLIWITPKHSMIRWATLPFLMYLGYICTATGPNFSLQTTLFMCFTVGGYINALHCINFLCLSPLDHVAMREEMRRWQSGEQEKGASDEHDQNVQDTRSAEKTREENSWVYKIYFTTAALWSLRGVGTAWQLKSIPEFPAGRMPGRAAFIRRQVILIFFTYCLVDWITSQEQTPEAAVGWAEGKEWLWLARNPHKVTARDLVARALATFMSWFLLGRLMLEMWHRIFSVIFVGSGISEVRQWPPLWGSYSDCFTLRRYFNKFWHQCNRIHLQGVASFTARDLLGLGPGILRRYTITTLVFAISGLYHRLVDNIMGIDWHKSGGLTAFLLIVPGILLEDFVQTCWNRATAPKRLSAKARSLLERIVGYLWVFSWLMLVTPIYNYPIMRIDPENSLKLYVTPWSLVKWLRQWN</sequence>
<evidence type="ECO:0000313" key="8">
    <source>
        <dbReference type="EMBL" id="KJX98134.1"/>
    </source>
</evidence>
<evidence type="ECO:0000256" key="3">
    <source>
        <dbReference type="ARBA" id="ARBA00022989"/>
    </source>
</evidence>
<dbReference type="Proteomes" id="UP000033647">
    <property type="component" value="Unassembled WGS sequence"/>
</dbReference>
<feature type="transmembrane region" description="Helical" evidence="6">
    <location>
        <begin position="37"/>
        <end position="56"/>
    </location>
</feature>
<evidence type="ECO:0000256" key="1">
    <source>
        <dbReference type="ARBA" id="ARBA00004141"/>
    </source>
</evidence>
<name>A0A0F4GL36_9PEZI</name>
<keyword evidence="4 6" id="KW-0472">Membrane</keyword>
<keyword evidence="9" id="KW-1185">Reference proteome</keyword>
<dbReference type="GO" id="GO:0016020">
    <property type="term" value="C:membrane"/>
    <property type="evidence" value="ECO:0007669"/>
    <property type="project" value="UniProtKB-SubCell"/>
</dbReference>
<feature type="region of interest" description="Disordered" evidence="5">
    <location>
        <begin position="129"/>
        <end position="151"/>
    </location>
</feature>
<dbReference type="Pfam" id="PF13813">
    <property type="entry name" value="MBOAT_2"/>
    <property type="match status" value="1"/>
</dbReference>
<keyword evidence="2 6" id="KW-0812">Transmembrane</keyword>
<feature type="transmembrane region" description="Helical" evidence="6">
    <location>
        <begin position="63"/>
        <end position="83"/>
    </location>
</feature>
<feature type="transmembrane region" description="Helical" evidence="6">
    <location>
        <begin position="251"/>
        <end position="270"/>
    </location>
</feature>
<comment type="subcellular location">
    <subcellularLocation>
        <location evidence="1">Membrane</location>
        <topology evidence="1">Multi-pass membrane protein</topology>
    </subcellularLocation>
</comment>
<feature type="transmembrane region" description="Helical" evidence="6">
    <location>
        <begin position="340"/>
        <end position="359"/>
    </location>
</feature>
<feature type="transmembrane region" description="Helical" evidence="6">
    <location>
        <begin position="89"/>
        <end position="115"/>
    </location>
</feature>
<accession>A0A0F4GL36</accession>
<dbReference type="EMBL" id="LAFY01000424">
    <property type="protein sequence ID" value="KJX98134.1"/>
    <property type="molecule type" value="Genomic_DNA"/>
</dbReference>
<gene>
    <name evidence="8" type="ORF">TI39_contig432g00008</name>
</gene>
<feature type="domain" description="Wax synthase" evidence="7">
    <location>
        <begin position="292"/>
        <end position="378"/>
    </location>
</feature>
<organism evidence="8 9">
    <name type="scientific">Zymoseptoria brevis</name>
    <dbReference type="NCBI Taxonomy" id="1047168"/>
    <lineage>
        <taxon>Eukaryota</taxon>
        <taxon>Fungi</taxon>
        <taxon>Dikarya</taxon>
        <taxon>Ascomycota</taxon>
        <taxon>Pezizomycotina</taxon>
        <taxon>Dothideomycetes</taxon>
        <taxon>Dothideomycetidae</taxon>
        <taxon>Mycosphaerellales</taxon>
        <taxon>Mycosphaerellaceae</taxon>
        <taxon>Zymoseptoria</taxon>
    </lineage>
</organism>
<evidence type="ECO:0000256" key="5">
    <source>
        <dbReference type="SAM" id="MobiDB-lite"/>
    </source>
</evidence>
<evidence type="ECO:0000256" key="4">
    <source>
        <dbReference type="ARBA" id="ARBA00023136"/>
    </source>
</evidence>
<proteinExistence type="predicted"/>
<evidence type="ECO:0000256" key="6">
    <source>
        <dbReference type="SAM" id="Phobius"/>
    </source>
</evidence>
<feature type="transmembrane region" description="Helical" evidence="6">
    <location>
        <begin position="410"/>
        <end position="431"/>
    </location>
</feature>